<gene>
    <name evidence="3" type="ORF">C4B63_17g246</name>
</gene>
<dbReference type="Proteomes" id="UP000246121">
    <property type="component" value="Unassembled WGS sequence"/>
</dbReference>
<feature type="transmembrane region" description="Helical" evidence="2">
    <location>
        <begin position="6"/>
        <end position="29"/>
    </location>
</feature>
<name>A0A2V2VMU6_TRYCR</name>
<dbReference type="EMBL" id="PRFA01000017">
    <property type="protein sequence ID" value="PWU97046.1"/>
    <property type="molecule type" value="Genomic_DNA"/>
</dbReference>
<dbReference type="VEuPathDB" id="TriTrypDB:C3747_12g417"/>
<feature type="region of interest" description="Disordered" evidence="1">
    <location>
        <begin position="30"/>
        <end position="52"/>
    </location>
</feature>
<keyword evidence="2" id="KW-1133">Transmembrane helix</keyword>
<dbReference type="VEuPathDB" id="TriTrypDB:ECC02_003673"/>
<accession>A0A2V2VMU6</accession>
<dbReference type="VEuPathDB" id="TriTrypDB:C4B63_17g246"/>
<comment type="caution">
    <text evidence="3">The sequence shown here is derived from an EMBL/GenBank/DDBJ whole genome shotgun (WGS) entry which is preliminary data.</text>
</comment>
<reference evidence="3 4" key="1">
    <citation type="journal article" date="2018" name="Microb. Genom.">
        <title>Expanding an expanded genome: long-read sequencing of Trypanosoma cruzi.</title>
        <authorList>
            <person name="Berna L."/>
            <person name="Rodriguez M."/>
            <person name="Chiribao M.L."/>
            <person name="Parodi-Talice A."/>
            <person name="Pita S."/>
            <person name="Rijo G."/>
            <person name="Alvarez-Valin F."/>
            <person name="Robello C."/>
        </authorList>
    </citation>
    <scope>NUCLEOTIDE SEQUENCE [LARGE SCALE GENOMIC DNA]</scope>
    <source>
        <strain evidence="3 4">Dm28c</strain>
    </source>
</reference>
<dbReference type="VEuPathDB" id="TriTrypDB:TCSYLVIO_004129"/>
<evidence type="ECO:0000256" key="1">
    <source>
        <dbReference type="SAM" id="MobiDB-lite"/>
    </source>
</evidence>
<protein>
    <submittedName>
        <fullName evidence="3">Uncharacterized protein</fullName>
    </submittedName>
</protein>
<dbReference type="VEuPathDB" id="TriTrypDB:TcCL_ESM01810"/>
<keyword evidence="2" id="KW-0812">Transmembrane</keyword>
<feature type="compositionally biased region" description="Polar residues" evidence="1">
    <location>
        <begin position="106"/>
        <end position="117"/>
    </location>
</feature>
<dbReference type="AlphaFoldDB" id="A0A2V2VMU6"/>
<dbReference type="VEuPathDB" id="TriTrypDB:Tc_MARK_2875"/>
<evidence type="ECO:0000256" key="2">
    <source>
        <dbReference type="SAM" id="Phobius"/>
    </source>
</evidence>
<keyword evidence="2" id="KW-0472">Membrane</keyword>
<dbReference type="VEuPathDB" id="TriTrypDB:TcG_00180"/>
<organism evidence="3 4">
    <name type="scientific">Trypanosoma cruzi</name>
    <dbReference type="NCBI Taxonomy" id="5693"/>
    <lineage>
        <taxon>Eukaryota</taxon>
        <taxon>Discoba</taxon>
        <taxon>Euglenozoa</taxon>
        <taxon>Kinetoplastea</taxon>
        <taxon>Metakinetoplastina</taxon>
        <taxon>Trypanosomatida</taxon>
        <taxon>Trypanosomatidae</taxon>
        <taxon>Trypanosoma</taxon>
        <taxon>Schizotrypanum</taxon>
    </lineage>
</organism>
<sequence length="662" mass="73082">MENEKLIWAGVGLFTMASFIYLQGPLLSARGRGSTRQMRGERTNSRQRHHTLTSIAPSERIDRSRGSAISKKELSNGRLDGKNGDAVFASIFEHQSGSPPPRKVSASGSPLETDVSYQSPNANKIVPAQHTARHRVMNTKPTSVVPAQAEKRRVRTGRSTQTDNSTWEELCRLEALIAAQGGGDPLGFISPIACKDKDIGSPISPAALYFSPPEQEKKKSGPLLPPSLERGVEMELTKRVGAVHSHSAGAREWLDLYNFLIDIPCSVLQYIWRKKSLGLFLPPLSSPPAAMLDNPAEEVDSLWRIQEHVLRLVNREPCQVPKNGHFRLSEDGANVVWCPKEGTKLEKMGRFTHVCVFSSDEDEEGRDDDTDTGVAERVEKVLLACRQARMHSLSTQFPEESTGVVNEPVNQPQVATRFPFEERDVMALLRNLVKLRNHASFDALRRSGTDISFVVGVIDLMNDAQRLLDRAAIWMTSIEETTKPYMKTPPESRLMPSAHRILGKESQLSQEELALTSPDARCAGRDAQVLLRGSATHGTGKLLKNQQNAPSFPHFVHENSAATPPRNGGPDSFARFLSASTIPSAVLDENERRRTSFARSRTQVVIENASSILSENNSSNGTHLRNNVFDRLYTPPKNALKTNSQATPPISGGKKAPFNVYV</sequence>
<dbReference type="VEuPathDB" id="TriTrypDB:TcBrA4_0103550"/>
<dbReference type="VEuPathDB" id="TriTrypDB:TcCLB.504207.20"/>
<evidence type="ECO:0000313" key="3">
    <source>
        <dbReference type="EMBL" id="PWU97046.1"/>
    </source>
</evidence>
<evidence type="ECO:0000313" key="4">
    <source>
        <dbReference type="Proteomes" id="UP000246121"/>
    </source>
</evidence>
<dbReference type="VEuPathDB" id="TriTrypDB:TcYC6_0052480"/>
<feature type="region of interest" description="Disordered" evidence="1">
    <location>
        <begin position="639"/>
        <end position="662"/>
    </location>
</feature>
<proteinExistence type="predicted"/>
<dbReference type="VEuPathDB" id="TriTrypDB:TCDM_05080"/>
<feature type="region of interest" description="Disordered" evidence="1">
    <location>
        <begin position="93"/>
        <end position="117"/>
    </location>
</feature>